<protein>
    <submittedName>
        <fullName evidence="8">Tyrosine-type recombinase/integrase</fullName>
    </submittedName>
</protein>
<sequence length="479" mass="55870">MPCISVILRSVNKNVNTFSMKPNYIEPKIYTGGIDISKWSSLTKTQQNDALKKQWFVYFSFRDPKTGKQKRQPYIKGGANRYKDKTKRLQFLKVLQRNLLLLLEAGFDPYKDNSELEAKFLGKPNEPKLGTVPKQVSKAPAKEVIAPLTSPPTRTTCNSMVNDPVHEEKSKPEEKVSVEEAFEIGLRIKKNTLNDNSYPKYKSRINRFQRWLEENKKEIDNIKSINKKTVIQYLNSVLEKTSPRNRNNARTALSSLFTTLVDNELIPENFILRINVEKSIPERNKTYTPKLVEDIDRYLKEHDPILRLFIQFISYNLLRPIEVCRLKVGDLDISDRRIYVRAKNKPVKIKIIPEILLDELPDISKMNKENPLFTPNGLGDLWNVSETEKRNYFTKRFRKVKNHFNLGKDYGLYSFRHTYITRMFRKMERTATPLEVKSRLMLITGHTTLTALEKYLRDIDAALPEDYSQLLKPTKTSNS</sequence>
<dbReference type="GO" id="GO:0015074">
    <property type="term" value="P:DNA integration"/>
    <property type="evidence" value="ECO:0007669"/>
    <property type="project" value="UniProtKB-KW"/>
</dbReference>
<evidence type="ECO:0000313" key="8">
    <source>
        <dbReference type="EMBL" id="MRX62578.1"/>
    </source>
</evidence>
<comment type="similarity">
    <text evidence="1">Belongs to the 'phage' integrase family.</text>
</comment>
<feature type="domain" description="Tyr recombinase" evidence="6">
    <location>
        <begin position="282"/>
        <end position="468"/>
    </location>
</feature>
<dbReference type="Proteomes" id="UP000443153">
    <property type="component" value="Unassembled WGS sequence"/>
</dbReference>
<dbReference type="InterPro" id="IPR004107">
    <property type="entry name" value="Integrase_SAM-like_N"/>
</dbReference>
<dbReference type="PANTHER" id="PTHR30349">
    <property type="entry name" value="PHAGE INTEGRASE-RELATED"/>
    <property type="match status" value="1"/>
</dbReference>
<dbReference type="Gene3D" id="1.10.150.130">
    <property type="match status" value="1"/>
</dbReference>
<evidence type="ECO:0000259" key="7">
    <source>
        <dbReference type="PROSITE" id="PS51900"/>
    </source>
</evidence>
<evidence type="ECO:0000256" key="5">
    <source>
        <dbReference type="PROSITE-ProRule" id="PRU01248"/>
    </source>
</evidence>
<dbReference type="OrthoDB" id="9806835at2"/>
<dbReference type="PROSITE" id="PS51898">
    <property type="entry name" value="TYR_RECOMBINASE"/>
    <property type="match status" value="1"/>
</dbReference>
<keyword evidence="4" id="KW-0233">DNA recombination</keyword>
<dbReference type="Gene3D" id="1.10.443.10">
    <property type="entry name" value="Intergrase catalytic core"/>
    <property type="match status" value="1"/>
</dbReference>
<proteinExistence type="inferred from homology"/>
<evidence type="ECO:0000256" key="2">
    <source>
        <dbReference type="ARBA" id="ARBA00022908"/>
    </source>
</evidence>
<dbReference type="InterPro" id="IPR044068">
    <property type="entry name" value="CB"/>
</dbReference>
<dbReference type="InterPro" id="IPR013762">
    <property type="entry name" value="Integrase-like_cat_sf"/>
</dbReference>
<dbReference type="EMBL" id="WKJH01000001">
    <property type="protein sequence ID" value="MRX62578.1"/>
    <property type="molecule type" value="Genomic_DNA"/>
</dbReference>
<gene>
    <name evidence="8" type="ORF">GJ691_00230</name>
</gene>
<dbReference type="Pfam" id="PF00589">
    <property type="entry name" value="Phage_integrase"/>
    <property type="match status" value="1"/>
</dbReference>
<keyword evidence="3 5" id="KW-0238">DNA-binding</keyword>
<dbReference type="PROSITE" id="PS51900">
    <property type="entry name" value="CB"/>
    <property type="match status" value="1"/>
</dbReference>
<feature type="domain" description="Core-binding (CB)" evidence="7">
    <location>
        <begin position="176"/>
        <end position="261"/>
    </location>
</feature>
<dbReference type="CDD" id="cd00397">
    <property type="entry name" value="DNA_BRE_C"/>
    <property type="match status" value="1"/>
</dbReference>
<reference evidence="8 9" key="1">
    <citation type="submission" date="2019-11" db="EMBL/GenBank/DDBJ databases">
        <title>Maribacter lutea sp. nov., a marine bacterium isolated from intertidal sand.</title>
        <authorList>
            <person name="Liu A."/>
        </authorList>
    </citation>
    <scope>NUCLEOTIDE SEQUENCE [LARGE SCALE GENOMIC DNA]</scope>
    <source>
        <strain evidence="8 9">RZ05</strain>
    </source>
</reference>
<keyword evidence="2" id="KW-0229">DNA integration</keyword>
<dbReference type="InterPro" id="IPR050090">
    <property type="entry name" value="Tyrosine_recombinase_XerCD"/>
</dbReference>
<dbReference type="GO" id="GO:0003677">
    <property type="term" value="F:DNA binding"/>
    <property type="evidence" value="ECO:0007669"/>
    <property type="project" value="UniProtKB-UniRule"/>
</dbReference>
<comment type="caution">
    <text evidence="8">The sequence shown here is derived from an EMBL/GenBank/DDBJ whole genome shotgun (WGS) entry which is preliminary data.</text>
</comment>
<dbReference type="InterPro" id="IPR011010">
    <property type="entry name" value="DNA_brk_join_enz"/>
</dbReference>
<dbReference type="Pfam" id="PF13495">
    <property type="entry name" value="Phage_int_SAM_4"/>
    <property type="match status" value="1"/>
</dbReference>
<keyword evidence="9" id="KW-1185">Reference proteome</keyword>
<dbReference type="SUPFAM" id="SSF56349">
    <property type="entry name" value="DNA breaking-rejoining enzymes"/>
    <property type="match status" value="1"/>
</dbReference>
<organism evidence="8 9">
    <name type="scientific">Maribacter luteus</name>
    <dbReference type="NCBI Taxonomy" id="2594478"/>
    <lineage>
        <taxon>Bacteria</taxon>
        <taxon>Pseudomonadati</taxon>
        <taxon>Bacteroidota</taxon>
        <taxon>Flavobacteriia</taxon>
        <taxon>Flavobacteriales</taxon>
        <taxon>Flavobacteriaceae</taxon>
        <taxon>Maribacter</taxon>
    </lineage>
</organism>
<dbReference type="InterPro" id="IPR010998">
    <property type="entry name" value="Integrase_recombinase_N"/>
</dbReference>
<dbReference type="PANTHER" id="PTHR30349:SF64">
    <property type="entry name" value="PROPHAGE INTEGRASE INTD-RELATED"/>
    <property type="match status" value="1"/>
</dbReference>
<evidence type="ECO:0000256" key="4">
    <source>
        <dbReference type="ARBA" id="ARBA00023172"/>
    </source>
</evidence>
<name>A0A6I2MFR9_9FLAO</name>
<evidence type="ECO:0000256" key="3">
    <source>
        <dbReference type="ARBA" id="ARBA00023125"/>
    </source>
</evidence>
<dbReference type="GO" id="GO:0006310">
    <property type="term" value="P:DNA recombination"/>
    <property type="evidence" value="ECO:0007669"/>
    <property type="project" value="UniProtKB-KW"/>
</dbReference>
<dbReference type="AlphaFoldDB" id="A0A6I2MFR9"/>
<evidence type="ECO:0000313" key="9">
    <source>
        <dbReference type="Proteomes" id="UP000443153"/>
    </source>
</evidence>
<dbReference type="InterPro" id="IPR002104">
    <property type="entry name" value="Integrase_catalytic"/>
</dbReference>
<evidence type="ECO:0000259" key="6">
    <source>
        <dbReference type="PROSITE" id="PS51898"/>
    </source>
</evidence>
<accession>A0A6I2MFR9</accession>
<evidence type="ECO:0000256" key="1">
    <source>
        <dbReference type="ARBA" id="ARBA00008857"/>
    </source>
</evidence>